<gene>
    <name evidence="2" type="ORF">G0027_12580</name>
</gene>
<proteinExistence type="predicted"/>
<name>A0A7S6VRH5_9GAMM</name>
<dbReference type="EMBL" id="CP048654">
    <property type="protein sequence ID" value="QOW43599.1"/>
    <property type="molecule type" value="Genomic_DNA"/>
</dbReference>
<dbReference type="AlphaFoldDB" id="A0A7S6VRH5"/>
<reference evidence="2 3" key="1">
    <citation type="submission" date="2020-02" db="EMBL/GenBank/DDBJ databases">
        <title>Tigecycline-resistant Acinetobacter species from pigs and migratory birds.</title>
        <authorList>
            <person name="Chen C."/>
            <person name="Sun J."/>
            <person name="Liao X.-P."/>
            <person name="Liu Y.-H."/>
        </authorList>
    </citation>
    <scope>NUCLEOTIDE SEQUENCE [LARGE SCALE GENOMIC DNA]</scope>
    <source>
        <strain evidence="2 3">C15_T</strain>
    </source>
</reference>
<evidence type="ECO:0000313" key="3">
    <source>
        <dbReference type="Proteomes" id="UP000593812"/>
    </source>
</evidence>
<dbReference type="RefSeq" id="WP_180192007.1">
    <property type="nucleotide sequence ID" value="NZ_CAXNYR010000002.1"/>
</dbReference>
<evidence type="ECO:0000313" key="2">
    <source>
        <dbReference type="EMBL" id="QOW43599.1"/>
    </source>
</evidence>
<dbReference type="Proteomes" id="UP000593812">
    <property type="component" value="Chromosome"/>
</dbReference>
<feature type="region of interest" description="Disordered" evidence="1">
    <location>
        <begin position="38"/>
        <end position="64"/>
    </location>
</feature>
<evidence type="ECO:0000256" key="1">
    <source>
        <dbReference type="SAM" id="MobiDB-lite"/>
    </source>
</evidence>
<sequence>MTKKKAPSNLFAPVVIAGITLGFLASAYKFIFAKTQNQNQNQPAQSADDPGDTGQAATKVDDVV</sequence>
<accession>A0A7S6VRH5</accession>
<organism evidence="2 3">
    <name type="scientific">Acinetobacter indicus</name>
    <dbReference type="NCBI Taxonomy" id="756892"/>
    <lineage>
        <taxon>Bacteria</taxon>
        <taxon>Pseudomonadati</taxon>
        <taxon>Pseudomonadota</taxon>
        <taxon>Gammaproteobacteria</taxon>
        <taxon>Moraxellales</taxon>
        <taxon>Moraxellaceae</taxon>
        <taxon>Acinetobacter</taxon>
    </lineage>
</organism>
<protein>
    <submittedName>
        <fullName evidence="2">Uncharacterized protein</fullName>
    </submittedName>
</protein>